<feature type="coiled-coil region" evidence="1">
    <location>
        <begin position="364"/>
        <end position="402"/>
    </location>
</feature>
<keyword evidence="1" id="KW-0175">Coiled coil</keyword>
<feature type="coiled-coil region" evidence="1">
    <location>
        <begin position="223"/>
        <end position="254"/>
    </location>
</feature>
<dbReference type="HOGENOM" id="CLU_660954_0_0_1"/>
<accession>G0NB97</accession>
<evidence type="ECO:0000256" key="2">
    <source>
        <dbReference type="SAM" id="MobiDB-lite"/>
    </source>
</evidence>
<feature type="coiled-coil region" evidence="1">
    <location>
        <begin position="284"/>
        <end position="311"/>
    </location>
</feature>
<evidence type="ECO:0000313" key="3">
    <source>
        <dbReference type="EMBL" id="EGT56830.1"/>
    </source>
</evidence>
<sequence length="416" mass="46112">MSEPANKKARLQLSDMVQDPAPPSDDDGSNNDKHGNRPEIPEKALHDQAEIVYFDMFDTKEVTVGDEEQMVNEQGPEAAGQETAGHHEIEVLQLENDSCPLWRKIRTLRRIQSASSENEDRQKKIIEELRRANEILQKKLADAVGRLPPNVAEAARRDAEKIRNLEAELNSAHQLNGIMGYQLTLNLEAVKVNEAAVRHDSGQIVTRATAKAENIVAASSAEAEQLAARPRQLEQELKDAQAKLEEVLVAARHEADQIIGMATAEAKKIVAAASAEAEQFVARPRKLEQELKDTQAKLEEVRRQLEDTRLVALATEVSTADVLVVARREADQIVARATAKAQEIVAAATVDAEQLVDIAQLDADDILEEAQSEADQKLEDAQNEVDKKLNQIRKNKNALKQLEGGFSRSLDLRRKK</sequence>
<gene>
    <name evidence="3" type="ORF">CAEBREN_23208</name>
</gene>
<dbReference type="Proteomes" id="UP000008068">
    <property type="component" value="Unassembled WGS sequence"/>
</dbReference>
<feature type="coiled-coil region" evidence="1">
    <location>
        <begin position="119"/>
        <end position="175"/>
    </location>
</feature>
<evidence type="ECO:0000313" key="4">
    <source>
        <dbReference type="Proteomes" id="UP000008068"/>
    </source>
</evidence>
<dbReference type="EMBL" id="GL379857">
    <property type="protein sequence ID" value="EGT56830.1"/>
    <property type="molecule type" value="Genomic_DNA"/>
</dbReference>
<feature type="region of interest" description="Disordered" evidence="2">
    <location>
        <begin position="1"/>
        <end position="47"/>
    </location>
</feature>
<organism evidence="4">
    <name type="scientific">Caenorhabditis brenneri</name>
    <name type="common">Nematode worm</name>
    <dbReference type="NCBI Taxonomy" id="135651"/>
    <lineage>
        <taxon>Eukaryota</taxon>
        <taxon>Metazoa</taxon>
        <taxon>Ecdysozoa</taxon>
        <taxon>Nematoda</taxon>
        <taxon>Chromadorea</taxon>
        <taxon>Rhabditida</taxon>
        <taxon>Rhabditina</taxon>
        <taxon>Rhabditomorpha</taxon>
        <taxon>Rhabditoidea</taxon>
        <taxon>Rhabditidae</taxon>
        <taxon>Peloderinae</taxon>
        <taxon>Caenorhabditis</taxon>
    </lineage>
</organism>
<protein>
    <submittedName>
        <fullName evidence="3">Uncharacterized protein</fullName>
    </submittedName>
</protein>
<proteinExistence type="predicted"/>
<feature type="compositionally biased region" description="Basic and acidic residues" evidence="2">
    <location>
        <begin position="30"/>
        <end position="47"/>
    </location>
</feature>
<keyword evidence="4" id="KW-1185">Reference proteome</keyword>
<reference evidence="4" key="1">
    <citation type="submission" date="2011-07" db="EMBL/GenBank/DDBJ databases">
        <authorList>
            <consortium name="Caenorhabditis brenneri Sequencing and Analysis Consortium"/>
            <person name="Wilson R.K."/>
        </authorList>
    </citation>
    <scope>NUCLEOTIDE SEQUENCE [LARGE SCALE GENOMIC DNA]</scope>
    <source>
        <strain evidence="4">PB2801</strain>
    </source>
</reference>
<evidence type="ECO:0000256" key="1">
    <source>
        <dbReference type="SAM" id="Coils"/>
    </source>
</evidence>
<name>G0NB97_CAEBE</name>
<dbReference type="InParanoid" id="G0NB97"/>
<dbReference type="AlphaFoldDB" id="G0NB97"/>